<dbReference type="Pfam" id="PF00615">
    <property type="entry name" value="RGS"/>
    <property type="match status" value="1"/>
</dbReference>
<protein>
    <recommendedName>
        <fullName evidence="2">RGS domain-containing protein</fullName>
    </recommendedName>
</protein>
<keyword evidence="4" id="KW-1185">Reference proteome</keyword>
<dbReference type="InterPro" id="IPR036305">
    <property type="entry name" value="RGS_sf"/>
</dbReference>
<dbReference type="OrthoDB" id="196547at2759"/>
<dbReference type="PROSITE" id="PS50132">
    <property type="entry name" value="RGS"/>
    <property type="match status" value="1"/>
</dbReference>
<dbReference type="SMART" id="SM00315">
    <property type="entry name" value="RGS"/>
    <property type="match status" value="1"/>
</dbReference>
<dbReference type="InterPro" id="IPR016137">
    <property type="entry name" value="RGS"/>
</dbReference>
<gene>
    <name evidence="3" type="ORF">NAV_LOCUS4323</name>
</gene>
<name>A0A498SBP2_ACAVI</name>
<dbReference type="FunFam" id="1.10.167.10:FF:000001">
    <property type="entry name" value="Putative regulator of g-protein signaling 12"/>
    <property type="match status" value="1"/>
</dbReference>
<feature type="domain" description="RGS" evidence="2">
    <location>
        <begin position="267"/>
        <end position="385"/>
    </location>
</feature>
<evidence type="ECO:0000256" key="1">
    <source>
        <dbReference type="SAM" id="MobiDB-lite"/>
    </source>
</evidence>
<evidence type="ECO:0000313" key="3">
    <source>
        <dbReference type="EMBL" id="VBB29523.1"/>
    </source>
</evidence>
<feature type="compositionally biased region" description="Basic and acidic residues" evidence="1">
    <location>
        <begin position="400"/>
        <end position="411"/>
    </location>
</feature>
<evidence type="ECO:0000313" key="4">
    <source>
        <dbReference type="Proteomes" id="UP000276991"/>
    </source>
</evidence>
<dbReference type="STRING" id="6277.A0A498SBP2"/>
<sequence length="411" mass="45946">MRNSDWNNHNQHHRQYPTASLSPSSSDHATSLLPTTGQYSKSGWTYGLNPCGAECSRSSEDADPNLHTVTKIKTSLAKSQIPISIRHNDLDYTTGSSSITSSTTVSENLNRKLIGVPFITTTSDITSDGSSVADVKPSIGASANAQYLCANQTQKVGIVPPASTKYYLCWIGINKNGAKVTPDIGSNTPDIDSDSINSVRRTASFTFSPKGCLDKVNQRLQLHDNEPKRRFSRFAKTLDFIKSKMDSCSSTSTLYPSKEEIIQWQDSFERLLNHKYGCLLFRTFLKGEFSEENVDFWIECEEFRKMKEGKKSTIQKAHSIYNKYIAEQSPKEVNLDSDTRAATKAALENGAKPNTFSLAQTRIEQLMAKDSYRRFLKSKLFMDLLTNDNSSTASIANKAPQKENEHERQSR</sequence>
<evidence type="ECO:0000259" key="2">
    <source>
        <dbReference type="PROSITE" id="PS50132"/>
    </source>
</evidence>
<dbReference type="SUPFAM" id="SSF48097">
    <property type="entry name" value="Regulator of G-protein signaling, RGS"/>
    <property type="match status" value="1"/>
</dbReference>
<dbReference type="Gene3D" id="1.10.167.10">
    <property type="entry name" value="Regulator of G-protein Signalling 4, domain 2"/>
    <property type="match status" value="1"/>
</dbReference>
<feature type="region of interest" description="Disordered" evidence="1">
    <location>
        <begin position="391"/>
        <end position="411"/>
    </location>
</feature>
<dbReference type="PANTHER" id="PTHR10845:SF259">
    <property type="entry name" value="RGS DOMAIN-CONTAINING PROTEIN-RELATED"/>
    <property type="match status" value="1"/>
</dbReference>
<dbReference type="AlphaFoldDB" id="A0A498SBP2"/>
<organism evidence="3 4">
    <name type="scientific">Acanthocheilonema viteae</name>
    <name type="common">Filarial nematode worm</name>
    <name type="synonym">Dipetalonema viteae</name>
    <dbReference type="NCBI Taxonomy" id="6277"/>
    <lineage>
        <taxon>Eukaryota</taxon>
        <taxon>Metazoa</taxon>
        <taxon>Ecdysozoa</taxon>
        <taxon>Nematoda</taxon>
        <taxon>Chromadorea</taxon>
        <taxon>Rhabditida</taxon>
        <taxon>Spirurina</taxon>
        <taxon>Spiruromorpha</taxon>
        <taxon>Filarioidea</taxon>
        <taxon>Onchocercidae</taxon>
        <taxon>Acanthocheilonema</taxon>
    </lineage>
</organism>
<feature type="region of interest" description="Disordered" evidence="1">
    <location>
        <begin position="1"/>
        <end position="34"/>
    </location>
</feature>
<dbReference type="InterPro" id="IPR044926">
    <property type="entry name" value="RGS_subdomain_2"/>
</dbReference>
<feature type="compositionally biased region" description="Polar residues" evidence="1">
    <location>
        <begin position="17"/>
        <end position="34"/>
    </location>
</feature>
<dbReference type="PANTHER" id="PTHR10845">
    <property type="entry name" value="REGULATOR OF G PROTEIN SIGNALING"/>
    <property type="match status" value="1"/>
</dbReference>
<proteinExistence type="predicted"/>
<dbReference type="Proteomes" id="UP000276991">
    <property type="component" value="Unassembled WGS sequence"/>
</dbReference>
<dbReference type="EMBL" id="UPTC01000631">
    <property type="protein sequence ID" value="VBB29523.1"/>
    <property type="molecule type" value="Genomic_DNA"/>
</dbReference>
<dbReference type="PRINTS" id="PR01301">
    <property type="entry name" value="RGSPROTEIN"/>
</dbReference>
<reference evidence="3 4" key="1">
    <citation type="submission" date="2018-08" db="EMBL/GenBank/DDBJ databases">
        <authorList>
            <person name="Laetsch R D."/>
            <person name="Stevens L."/>
            <person name="Kumar S."/>
            <person name="Blaxter L. M."/>
        </authorList>
    </citation>
    <scope>NUCLEOTIDE SEQUENCE [LARGE SCALE GENOMIC DNA]</scope>
</reference>
<accession>A0A498SBP2</accession>